<evidence type="ECO:0000256" key="3">
    <source>
        <dbReference type="ARBA" id="ARBA00022692"/>
    </source>
</evidence>
<evidence type="ECO:0000256" key="6">
    <source>
        <dbReference type="SAM" id="Phobius"/>
    </source>
</evidence>
<keyword evidence="5 6" id="KW-0472">Membrane</keyword>
<dbReference type="EMBL" id="QGUI01000026">
    <property type="protein sequence ID" value="PZN01247.1"/>
    <property type="molecule type" value="Genomic_DNA"/>
</dbReference>
<accession>A0A2W4M070</accession>
<proteinExistence type="predicted"/>
<dbReference type="InterPro" id="IPR019108">
    <property type="entry name" value="Caa3_assmbl_CtaG-rel"/>
</dbReference>
<gene>
    <name evidence="7" type="ORF">DIU77_01245</name>
</gene>
<dbReference type="Pfam" id="PF09678">
    <property type="entry name" value="Caa3_CtaG"/>
    <property type="match status" value="1"/>
</dbReference>
<protein>
    <submittedName>
        <fullName evidence="7">Uncharacterized protein</fullName>
    </submittedName>
</protein>
<evidence type="ECO:0000256" key="2">
    <source>
        <dbReference type="ARBA" id="ARBA00022475"/>
    </source>
</evidence>
<sequence>MRGSAGRVRGVSTGFGAASWRLLVRGLTLLGAGAAHAVLAKSLFAASPPGVSHAAADLQLGAQVMHYGGDVVGMALAAVLAWQWYTRRARSAPRFGFGRAGTA</sequence>
<evidence type="ECO:0000256" key="1">
    <source>
        <dbReference type="ARBA" id="ARBA00004651"/>
    </source>
</evidence>
<evidence type="ECO:0000256" key="5">
    <source>
        <dbReference type="ARBA" id="ARBA00023136"/>
    </source>
</evidence>
<keyword evidence="2" id="KW-1003">Cell membrane</keyword>
<comment type="subcellular location">
    <subcellularLocation>
        <location evidence="1">Cell membrane</location>
        <topology evidence="1">Multi-pass membrane protein</topology>
    </subcellularLocation>
</comment>
<evidence type="ECO:0000313" key="7">
    <source>
        <dbReference type="EMBL" id="PZN01247.1"/>
    </source>
</evidence>
<evidence type="ECO:0000256" key="4">
    <source>
        <dbReference type="ARBA" id="ARBA00022989"/>
    </source>
</evidence>
<comment type="caution">
    <text evidence="7">The sequence shown here is derived from an EMBL/GenBank/DDBJ whole genome shotgun (WGS) entry which is preliminary data.</text>
</comment>
<organism evidence="7">
    <name type="scientific">Thermocrispum agreste</name>
    <dbReference type="NCBI Taxonomy" id="37925"/>
    <lineage>
        <taxon>Bacteria</taxon>
        <taxon>Bacillati</taxon>
        <taxon>Actinomycetota</taxon>
        <taxon>Actinomycetes</taxon>
        <taxon>Pseudonocardiales</taxon>
        <taxon>Pseudonocardiaceae</taxon>
        <taxon>Thermocrispum</taxon>
    </lineage>
</organism>
<feature type="transmembrane region" description="Helical" evidence="6">
    <location>
        <begin position="64"/>
        <end position="85"/>
    </location>
</feature>
<dbReference type="STRING" id="1111738.GCA_000427905_02317"/>
<keyword evidence="3 6" id="KW-0812">Transmembrane</keyword>
<reference evidence="7" key="1">
    <citation type="submission" date="2018-05" db="EMBL/GenBank/DDBJ databases">
        <authorList>
            <person name="Lanie J.A."/>
            <person name="Ng W.-L."/>
            <person name="Kazmierczak K.M."/>
            <person name="Andrzejewski T.M."/>
            <person name="Davidsen T.M."/>
            <person name="Wayne K.J."/>
            <person name="Tettelin H."/>
            <person name="Glass J.I."/>
            <person name="Rusch D."/>
            <person name="Podicherti R."/>
            <person name="Tsui H.-C.T."/>
            <person name="Winkler M.E."/>
        </authorList>
    </citation>
    <scope>NUCLEOTIDE SEQUENCE</scope>
    <source>
        <strain evidence="7">ZC4RG45</strain>
    </source>
</reference>
<dbReference type="GO" id="GO:0005886">
    <property type="term" value="C:plasma membrane"/>
    <property type="evidence" value="ECO:0007669"/>
    <property type="project" value="UniProtKB-SubCell"/>
</dbReference>
<dbReference type="AlphaFoldDB" id="A0A2W4M070"/>
<name>A0A2W4M070_9PSEU</name>
<keyword evidence="4 6" id="KW-1133">Transmembrane helix</keyword>